<name>A0ABW4TFT7_9ACTN</name>
<protein>
    <recommendedName>
        <fullName evidence="3">Aminotransferase class V-fold PLP-dependent enzyme</fullName>
    </recommendedName>
</protein>
<comment type="caution">
    <text evidence="1">The sequence shown here is derived from an EMBL/GenBank/DDBJ whole genome shotgun (WGS) entry which is preliminary data.</text>
</comment>
<dbReference type="RefSeq" id="WP_379582845.1">
    <property type="nucleotide sequence ID" value="NZ_JBHUFV010000100.1"/>
</dbReference>
<organism evidence="1 2">
    <name type="scientific">Nonomuraea mangrovi</name>
    <dbReference type="NCBI Taxonomy" id="2316207"/>
    <lineage>
        <taxon>Bacteria</taxon>
        <taxon>Bacillati</taxon>
        <taxon>Actinomycetota</taxon>
        <taxon>Actinomycetes</taxon>
        <taxon>Streptosporangiales</taxon>
        <taxon>Streptosporangiaceae</taxon>
        <taxon>Nonomuraea</taxon>
    </lineage>
</organism>
<evidence type="ECO:0000313" key="2">
    <source>
        <dbReference type="Proteomes" id="UP001597368"/>
    </source>
</evidence>
<reference evidence="2" key="1">
    <citation type="journal article" date="2019" name="Int. J. Syst. Evol. Microbiol.">
        <title>The Global Catalogue of Microorganisms (GCM) 10K type strain sequencing project: providing services to taxonomists for standard genome sequencing and annotation.</title>
        <authorList>
            <consortium name="The Broad Institute Genomics Platform"/>
            <consortium name="The Broad Institute Genome Sequencing Center for Infectious Disease"/>
            <person name="Wu L."/>
            <person name="Ma J."/>
        </authorList>
    </citation>
    <scope>NUCLEOTIDE SEQUENCE [LARGE SCALE GENOMIC DNA]</scope>
    <source>
        <strain evidence="2">ICMP 6774ER</strain>
    </source>
</reference>
<keyword evidence="2" id="KW-1185">Reference proteome</keyword>
<evidence type="ECO:0000313" key="1">
    <source>
        <dbReference type="EMBL" id="MFD1940020.1"/>
    </source>
</evidence>
<sequence length="49" mass="5065">MSVPVPDGTAERLRERGVVASVPVGSLRCAFHLSTTEADVGLALDVLGD</sequence>
<accession>A0ABW4TFT7</accession>
<evidence type="ECO:0008006" key="3">
    <source>
        <dbReference type="Google" id="ProtNLM"/>
    </source>
</evidence>
<dbReference type="Proteomes" id="UP001597368">
    <property type="component" value="Unassembled WGS sequence"/>
</dbReference>
<gene>
    <name evidence="1" type="ORF">ACFSKW_52045</name>
</gene>
<proteinExistence type="predicted"/>
<dbReference type="EMBL" id="JBHUFV010000100">
    <property type="protein sequence ID" value="MFD1940020.1"/>
    <property type="molecule type" value="Genomic_DNA"/>
</dbReference>